<dbReference type="CDD" id="cd23422">
    <property type="entry name" value="beta-trefoil_Ricin_MPL_CNL"/>
    <property type="match status" value="1"/>
</dbReference>
<evidence type="ECO:0000313" key="1">
    <source>
        <dbReference type="EMBL" id="KAJ3735298.1"/>
    </source>
</evidence>
<dbReference type="Proteomes" id="UP001176059">
    <property type="component" value="Unassembled WGS sequence"/>
</dbReference>
<reference evidence="1" key="1">
    <citation type="submission" date="2022-08" db="EMBL/GenBank/DDBJ databases">
        <authorList>
            <consortium name="DOE Joint Genome Institute"/>
            <person name="Min B."/>
            <person name="Sierra-Patev S."/>
            <person name="Naranjo-Ortiz M."/>
            <person name="Looney B."/>
            <person name="Konkel Z."/>
            <person name="Slot J.C."/>
            <person name="Sakamoto Y."/>
            <person name="Steenwyk J.L."/>
            <person name="Rokas A."/>
            <person name="Carro J."/>
            <person name="Camarero S."/>
            <person name="Ferreira P."/>
            <person name="Molpeceres G."/>
            <person name="Ruiz-duenas F.J."/>
            <person name="Serrano A."/>
            <person name="Henrissat B."/>
            <person name="Drula E."/>
            <person name="Hughes K.W."/>
            <person name="Mata J.L."/>
            <person name="Ishikawa N.K."/>
            <person name="Vargas-Isla R."/>
            <person name="Ushijima S."/>
            <person name="Smith C.A."/>
            <person name="Ahrendt S."/>
            <person name="Andreopoulos W."/>
            <person name="He G."/>
            <person name="LaButti K."/>
            <person name="Lipzen A."/>
            <person name="Ng V."/>
            <person name="Riley R."/>
            <person name="Sandor L."/>
            <person name="Barry K."/>
            <person name="Martinez A.T."/>
            <person name="Xiao Y."/>
            <person name="Gibbons J.G."/>
            <person name="Terashima K."/>
            <person name="Hibbett D.S."/>
            <person name="Grigoriev I.V."/>
        </authorList>
    </citation>
    <scope>NUCLEOTIDE SEQUENCE</scope>
    <source>
        <strain evidence="1">ET3784</strain>
    </source>
</reference>
<dbReference type="SUPFAM" id="SSF50370">
    <property type="entry name" value="Ricin B-like lectins"/>
    <property type="match status" value="1"/>
</dbReference>
<sequence>MSIQSGNIYQIYNGKSGTVFDLSGTDGRTVFQTIMATTDNGISSKDQVVTEPSAAPLLDGTPLASVNEPFGWDTYPDDEDSSVFRVYVLGAPTATNIDLSNHGNATPGTIVTLWIKWEGKNQTWRFEQA</sequence>
<organism evidence="1 2">
    <name type="scientific">Lentinula guzmanii</name>
    <dbReference type="NCBI Taxonomy" id="2804957"/>
    <lineage>
        <taxon>Eukaryota</taxon>
        <taxon>Fungi</taxon>
        <taxon>Dikarya</taxon>
        <taxon>Basidiomycota</taxon>
        <taxon>Agaricomycotina</taxon>
        <taxon>Agaricomycetes</taxon>
        <taxon>Agaricomycetidae</taxon>
        <taxon>Agaricales</taxon>
        <taxon>Marasmiineae</taxon>
        <taxon>Omphalotaceae</taxon>
        <taxon>Lentinula</taxon>
    </lineage>
</organism>
<protein>
    <submittedName>
        <fullName evidence="1">Carbohydrate-binding module family 13 protein</fullName>
    </submittedName>
</protein>
<comment type="caution">
    <text evidence="1">The sequence shown here is derived from an EMBL/GenBank/DDBJ whole genome shotgun (WGS) entry which is preliminary data.</text>
</comment>
<gene>
    <name evidence="1" type="ORF">DFJ43DRAFT_1037182</name>
</gene>
<proteinExistence type="predicted"/>
<dbReference type="InterPro" id="IPR035992">
    <property type="entry name" value="Ricin_B-like_lectins"/>
</dbReference>
<dbReference type="EMBL" id="JANVFO010000010">
    <property type="protein sequence ID" value="KAJ3735298.1"/>
    <property type="molecule type" value="Genomic_DNA"/>
</dbReference>
<name>A0AA38JQM0_9AGAR</name>
<evidence type="ECO:0000313" key="2">
    <source>
        <dbReference type="Proteomes" id="UP001176059"/>
    </source>
</evidence>
<keyword evidence="2" id="KW-1185">Reference proteome</keyword>
<accession>A0AA38JQM0</accession>
<reference evidence="1" key="2">
    <citation type="journal article" date="2023" name="Proc. Natl. Acad. Sci. U.S.A.">
        <title>A global phylogenomic analysis of the shiitake genus Lentinula.</title>
        <authorList>
            <person name="Sierra-Patev S."/>
            <person name="Min B."/>
            <person name="Naranjo-Ortiz M."/>
            <person name="Looney B."/>
            <person name="Konkel Z."/>
            <person name="Slot J.C."/>
            <person name="Sakamoto Y."/>
            <person name="Steenwyk J.L."/>
            <person name="Rokas A."/>
            <person name="Carro J."/>
            <person name="Camarero S."/>
            <person name="Ferreira P."/>
            <person name="Molpeceres G."/>
            <person name="Ruiz-Duenas F.J."/>
            <person name="Serrano A."/>
            <person name="Henrissat B."/>
            <person name="Drula E."/>
            <person name="Hughes K.W."/>
            <person name="Mata J.L."/>
            <person name="Ishikawa N.K."/>
            <person name="Vargas-Isla R."/>
            <person name="Ushijima S."/>
            <person name="Smith C.A."/>
            <person name="Donoghue J."/>
            <person name="Ahrendt S."/>
            <person name="Andreopoulos W."/>
            <person name="He G."/>
            <person name="LaButti K."/>
            <person name="Lipzen A."/>
            <person name="Ng V."/>
            <person name="Riley R."/>
            <person name="Sandor L."/>
            <person name="Barry K."/>
            <person name="Martinez A.T."/>
            <person name="Xiao Y."/>
            <person name="Gibbons J.G."/>
            <person name="Terashima K."/>
            <person name="Grigoriev I.V."/>
            <person name="Hibbett D."/>
        </authorList>
    </citation>
    <scope>NUCLEOTIDE SEQUENCE</scope>
    <source>
        <strain evidence="1">ET3784</strain>
    </source>
</reference>
<dbReference type="AlphaFoldDB" id="A0AA38JQM0"/>
<dbReference type="Gene3D" id="2.80.10.50">
    <property type="match status" value="1"/>
</dbReference>